<dbReference type="Gene3D" id="1.20.1720.10">
    <property type="entry name" value="Multidrug resistance protein D"/>
    <property type="match status" value="1"/>
</dbReference>
<dbReference type="InterPro" id="IPR020846">
    <property type="entry name" value="MFS_dom"/>
</dbReference>
<sequence length="461" mass="48276">MTITNRETSRLDPAVLKLAGVLVLGALAPLLDSTIVNVAVHTLGAELHAAVSTVQWVSTAYLLALTIAIPLTGWSANRFGAKRMWIIALALFLIGSMLCGVAWNIGSLIAFRVLQGIGGGLMLPILQTLLMRAAGRERIGRLMAVVTLPAMIGPILGPVIGGLLVGHFSWHWIFYVNVPICILAIILAVRVLDPDPEPTTAALDVPGLVLVSPALAGIIYGLTQVGERGGFGHSTVLVPIAAGLLLLIAFALRRTAEPLIDLSLFRTRSFAASTALLFLTGFSLYGAMLLLPLFYQQARGEGVIAAGLLLMPQGLGSLLARAAGGLTDRLGPKPVVIAGILLTALGTIPFALAGTTYWLLGAALVVRGAGLSGVNLAMMVGAFRDLQPQQIPHGSSTTRIMQQLGGSFGAATLAVILQSQLTAHPADVAYADTFWWAIAFTVVAVVPALALRRDAPSPRRS</sequence>
<dbReference type="RefSeq" id="WP_132142821.1">
    <property type="nucleotide sequence ID" value="NZ_SLWR01000001.1"/>
</dbReference>
<dbReference type="PROSITE" id="PS50850">
    <property type="entry name" value="MFS"/>
    <property type="match status" value="1"/>
</dbReference>
<evidence type="ECO:0000256" key="5">
    <source>
        <dbReference type="ARBA" id="ARBA00022989"/>
    </source>
</evidence>
<feature type="transmembrane region" description="Helical" evidence="7">
    <location>
        <begin position="109"/>
        <end position="130"/>
    </location>
</feature>
<dbReference type="InterPro" id="IPR011701">
    <property type="entry name" value="MFS"/>
</dbReference>
<dbReference type="Pfam" id="PF07690">
    <property type="entry name" value="MFS_1"/>
    <property type="match status" value="1"/>
</dbReference>
<feature type="transmembrane region" description="Helical" evidence="7">
    <location>
        <begin position="201"/>
        <end position="222"/>
    </location>
</feature>
<protein>
    <submittedName>
        <fullName evidence="9">EmrB/QacA subfamily drug resistance transporter</fullName>
    </submittedName>
</protein>
<feature type="transmembrane region" description="Helical" evidence="7">
    <location>
        <begin position="53"/>
        <end position="72"/>
    </location>
</feature>
<keyword evidence="6 7" id="KW-0472">Membrane</keyword>
<reference evidence="9 10" key="1">
    <citation type="journal article" date="2015" name="Stand. Genomic Sci.">
        <title>Genomic Encyclopedia of Bacterial and Archaeal Type Strains, Phase III: the genomes of soil and plant-associated and newly described type strains.</title>
        <authorList>
            <person name="Whitman W.B."/>
            <person name="Woyke T."/>
            <person name="Klenk H.P."/>
            <person name="Zhou Y."/>
            <person name="Lilburn T.G."/>
            <person name="Beck B.J."/>
            <person name="De Vos P."/>
            <person name="Vandamme P."/>
            <person name="Eisen J.A."/>
            <person name="Garrity G."/>
            <person name="Hugenholtz P."/>
            <person name="Kyrpides N.C."/>
        </authorList>
    </citation>
    <scope>NUCLEOTIDE SEQUENCE [LARGE SCALE GENOMIC DNA]</scope>
    <source>
        <strain evidence="9 10">VKM Ac-2541</strain>
    </source>
</reference>
<dbReference type="PANTHER" id="PTHR42718:SF46">
    <property type="entry name" value="BLR6921 PROTEIN"/>
    <property type="match status" value="1"/>
</dbReference>
<keyword evidence="2" id="KW-0813">Transport</keyword>
<accession>A0A4R2J0A3</accession>
<feature type="domain" description="Major facilitator superfamily (MFS) profile" evidence="8">
    <location>
        <begin position="18"/>
        <end position="456"/>
    </location>
</feature>
<dbReference type="CDD" id="cd17503">
    <property type="entry name" value="MFS_LmrB_MDR_like"/>
    <property type="match status" value="1"/>
</dbReference>
<evidence type="ECO:0000256" key="3">
    <source>
        <dbReference type="ARBA" id="ARBA00022475"/>
    </source>
</evidence>
<feature type="transmembrane region" description="Helical" evidence="7">
    <location>
        <begin position="273"/>
        <end position="296"/>
    </location>
</feature>
<feature type="transmembrane region" description="Helical" evidence="7">
    <location>
        <begin position="142"/>
        <end position="166"/>
    </location>
</feature>
<dbReference type="OrthoDB" id="9812221at2"/>
<comment type="caution">
    <text evidence="9">The sequence shown here is derived from an EMBL/GenBank/DDBJ whole genome shotgun (WGS) entry which is preliminary data.</text>
</comment>
<evidence type="ECO:0000313" key="10">
    <source>
        <dbReference type="Proteomes" id="UP000295573"/>
    </source>
</evidence>
<feature type="transmembrane region" description="Helical" evidence="7">
    <location>
        <begin position="172"/>
        <end position="189"/>
    </location>
</feature>
<evidence type="ECO:0000256" key="1">
    <source>
        <dbReference type="ARBA" id="ARBA00004651"/>
    </source>
</evidence>
<keyword evidence="4 7" id="KW-0812">Transmembrane</keyword>
<dbReference type="InterPro" id="IPR004638">
    <property type="entry name" value="EmrB-like"/>
</dbReference>
<evidence type="ECO:0000256" key="2">
    <source>
        <dbReference type="ARBA" id="ARBA00022448"/>
    </source>
</evidence>
<feature type="transmembrane region" description="Helical" evidence="7">
    <location>
        <begin position="234"/>
        <end position="252"/>
    </location>
</feature>
<keyword evidence="5 7" id="KW-1133">Transmembrane helix</keyword>
<dbReference type="EMBL" id="SLWR01000001">
    <property type="protein sequence ID" value="TCO51157.1"/>
    <property type="molecule type" value="Genomic_DNA"/>
</dbReference>
<dbReference type="Proteomes" id="UP000295573">
    <property type="component" value="Unassembled WGS sequence"/>
</dbReference>
<evidence type="ECO:0000256" key="7">
    <source>
        <dbReference type="SAM" id="Phobius"/>
    </source>
</evidence>
<evidence type="ECO:0000256" key="4">
    <source>
        <dbReference type="ARBA" id="ARBA00022692"/>
    </source>
</evidence>
<evidence type="ECO:0000256" key="6">
    <source>
        <dbReference type="ARBA" id="ARBA00023136"/>
    </source>
</evidence>
<evidence type="ECO:0000259" key="8">
    <source>
        <dbReference type="PROSITE" id="PS50850"/>
    </source>
</evidence>
<feature type="transmembrane region" description="Helical" evidence="7">
    <location>
        <begin position="404"/>
        <end position="421"/>
    </location>
</feature>
<keyword evidence="3" id="KW-1003">Cell membrane</keyword>
<proteinExistence type="predicted"/>
<dbReference type="NCBIfam" id="TIGR00711">
    <property type="entry name" value="efflux_EmrB"/>
    <property type="match status" value="1"/>
</dbReference>
<gene>
    <name evidence="9" type="ORF">EV646_101140</name>
</gene>
<dbReference type="GO" id="GO:0005886">
    <property type="term" value="C:plasma membrane"/>
    <property type="evidence" value="ECO:0007669"/>
    <property type="project" value="UniProtKB-SubCell"/>
</dbReference>
<dbReference type="InterPro" id="IPR036259">
    <property type="entry name" value="MFS_trans_sf"/>
</dbReference>
<feature type="transmembrane region" description="Helical" evidence="7">
    <location>
        <begin position="335"/>
        <end position="352"/>
    </location>
</feature>
<dbReference type="PANTHER" id="PTHR42718">
    <property type="entry name" value="MAJOR FACILITATOR SUPERFAMILY MULTIDRUG TRANSPORTER MFSC"/>
    <property type="match status" value="1"/>
</dbReference>
<name>A0A4R2J0A3_9ACTN</name>
<keyword evidence="10" id="KW-1185">Reference proteome</keyword>
<organism evidence="9 10">
    <name type="scientific">Kribbella antiqua</name>
    <dbReference type="NCBI Taxonomy" id="2512217"/>
    <lineage>
        <taxon>Bacteria</taxon>
        <taxon>Bacillati</taxon>
        <taxon>Actinomycetota</taxon>
        <taxon>Actinomycetes</taxon>
        <taxon>Propionibacteriales</taxon>
        <taxon>Kribbellaceae</taxon>
        <taxon>Kribbella</taxon>
    </lineage>
</organism>
<feature type="transmembrane region" description="Helical" evidence="7">
    <location>
        <begin position="302"/>
        <end position="323"/>
    </location>
</feature>
<dbReference type="GO" id="GO:0022857">
    <property type="term" value="F:transmembrane transporter activity"/>
    <property type="evidence" value="ECO:0007669"/>
    <property type="project" value="InterPro"/>
</dbReference>
<dbReference type="SUPFAM" id="SSF103473">
    <property type="entry name" value="MFS general substrate transporter"/>
    <property type="match status" value="1"/>
</dbReference>
<feature type="transmembrane region" description="Helical" evidence="7">
    <location>
        <begin position="433"/>
        <end position="451"/>
    </location>
</feature>
<feature type="transmembrane region" description="Helical" evidence="7">
    <location>
        <begin position="21"/>
        <end position="41"/>
    </location>
</feature>
<dbReference type="AlphaFoldDB" id="A0A4R2J0A3"/>
<dbReference type="Gene3D" id="1.20.1250.20">
    <property type="entry name" value="MFS general substrate transporter like domains"/>
    <property type="match status" value="1"/>
</dbReference>
<feature type="transmembrane region" description="Helical" evidence="7">
    <location>
        <begin position="358"/>
        <end position="383"/>
    </location>
</feature>
<comment type="subcellular location">
    <subcellularLocation>
        <location evidence="1">Cell membrane</location>
        <topology evidence="1">Multi-pass membrane protein</topology>
    </subcellularLocation>
</comment>
<feature type="transmembrane region" description="Helical" evidence="7">
    <location>
        <begin position="84"/>
        <end position="103"/>
    </location>
</feature>
<evidence type="ECO:0000313" key="9">
    <source>
        <dbReference type="EMBL" id="TCO51157.1"/>
    </source>
</evidence>